<gene>
    <name evidence="6" type="ORF">I6G21_04705</name>
</gene>
<evidence type="ECO:0000256" key="4">
    <source>
        <dbReference type="PROSITE-ProRule" id="PRU00335"/>
    </source>
</evidence>
<dbReference type="EMBL" id="CP065738">
    <property type="protein sequence ID" value="QPT54461.1"/>
    <property type="molecule type" value="Genomic_DNA"/>
</dbReference>
<evidence type="ECO:0000313" key="6">
    <source>
        <dbReference type="EMBL" id="QPT54461.1"/>
    </source>
</evidence>
<evidence type="ECO:0000313" key="7">
    <source>
        <dbReference type="Proteomes" id="UP000594975"/>
    </source>
</evidence>
<dbReference type="InterPro" id="IPR050109">
    <property type="entry name" value="HTH-type_TetR-like_transc_reg"/>
</dbReference>
<evidence type="ECO:0000256" key="2">
    <source>
        <dbReference type="ARBA" id="ARBA00023125"/>
    </source>
</evidence>
<dbReference type="RefSeq" id="WP_061225841.1">
    <property type="nucleotide sequence ID" value="NZ_CP065738.1"/>
</dbReference>
<protein>
    <submittedName>
        <fullName evidence="6">TetR/AcrR family transcriptional regulator</fullName>
    </submittedName>
</protein>
<dbReference type="PROSITE" id="PS50977">
    <property type="entry name" value="HTH_TETR_2"/>
    <property type="match status" value="1"/>
</dbReference>
<reference evidence="6 7" key="1">
    <citation type="submission" date="2020-12" db="EMBL/GenBank/DDBJ databases">
        <title>FDA dAtabase for Regulatory Grade micrObial Sequences (FDA-ARGOS): Supporting development and validation of Infectious Disease Dx tests.</title>
        <authorList>
            <person name="Sproer C."/>
            <person name="Gronow S."/>
            <person name="Severitt S."/>
            <person name="Schroder I."/>
            <person name="Tallon L."/>
            <person name="Sadzewicz L."/>
            <person name="Zhao X."/>
            <person name="Boylan J."/>
            <person name="Ott S."/>
            <person name="Bowen H."/>
            <person name="Vavikolanu K."/>
            <person name="Mehta A."/>
            <person name="Aluvathingal J."/>
            <person name="Nadendla S."/>
            <person name="Lowell S."/>
            <person name="Myers T."/>
            <person name="Yan Y."/>
            <person name="Sichtig H."/>
        </authorList>
    </citation>
    <scope>NUCLEOTIDE SEQUENCE [LARGE SCALE GENOMIC DNA]</scope>
    <source>
        <strain evidence="6 7">FDAARGOS_864</strain>
    </source>
</reference>
<sequence>MTQKPPRRRGRPTRTVLDPQRIVAAARDLLESVGEGFTMTMLARRLGVAPSSLYNHVGSKDEVLARISDDVARGIDASALAGLAAGAGPEAPEVETAASPLADPAARAAAWRDAAEAWARSYFRAFSAQPSMVAALALTPVAQAPQTLQMYETVIRGFLAAGWPEPLVLRVVETLEAFLLGSALDAAAPQDIFAPGALSSRFPVMARVHGLYETTGGPAAATEAFEIGLDGILTGLERRLTRILG</sequence>
<dbReference type="Gene3D" id="1.10.357.10">
    <property type="entry name" value="Tetracycline Repressor, domain 2"/>
    <property type="match status" value="1"/>
</dbReference>
<dbReference type="InterPro" id="IPR009057">
    <property type="entry name" value="Homeodomain-like_sf"/>
</dbReference>
<evidence type="ECO:0000256" key="1">
    <source>
        <dbReference type="ARBA" id="ARBA00023015"/>
    </source>
</evidence>
<dbReference type="PANTHER" id="PTHR30055:SF151">
    <property type="entry name" value="TRANSCRIPTIONAL REGULATORY PROTEIN"/>
    <property type="match status" value="1"/>
</dbReference>
<accession>A0A7T3CHU8</accession>
<dbReference type="GO" id="GO:0045892">
    <property type="term" value="P:negative regulation of DNA-templated transcription"/>
    <property type="evidence" value="ECO:0007669"/>
    <property type="project" value="InterPro"/>
</dbReference>
<dbReference type="Proteomes" id="UP000594975">
    <property type="component" value="Chromosome"/>
</dbReference>
<dbReference type="GO" id="GO:0000976">
    <property type="term" value="F:transcription cis-regulatory region binding"/>
    <property type="evidence" value="ECO:0007669"/>
    <property type="project" value="TreeGrafter"/>
</dbReference>
<dbReference type="InterPro" id="IPR001647">
    <property type="entry name" value="HTH_TetR"/>
</dbReference>
<dbReference type="Pfam" id="PF00440">
    <property type="entry name" value="TetR_N"/>
    <property type="match status" value="1"/>
</dbReference>
<keyword evidence="3" id="KW-0804">Transcription</keyword>
<dbReference type="SUPFAM" id="SSF46689">
    <property type="entry name" value="Homeodomain-like"/>
    <property type="match status" value="1"/>
</dbReference>
<dbReference type="AlphaFoldDB" id="A0A7T3CHU8"/>
<dbReference type="SUPFAM" id="SSF48498">
    <property type="entry name" value="Tetracyclin repressor-like, C-terminal domain"/>
    <property type="match status" value="1"/>
</dbReference>
<evidence type="ECO:0000259" key="5">
    <source>
        <dbReference type="PROSITE" id="PS50977"/>
    </source>
</evidence>
<dbReference type="GO" id="GO:0003700">
    <property type="term" value="F:DNA-binding transcription factor activity"/>
    <property type="evidence" value="ECO:0007669"/>
    <property type="project" value="TreeGrafter"/>
</dbReference>
<dbReference type="GeneID" id="61262669"/>
<feature type="DNA-binding region" description="H-T-H motif" evidence="4">
    <location>
        <begin position="38"/>
        <end position="57"/>
    </location>
</feature>
<dbReference type="InterPro" id="IPR004111">
    <property type="entry name" value="Repressor_TetR_C"/>
</dbReference>
<dbReference type="KEGG" id="rkr:I6G21_04705"/>
<dbReference type="InterPro" id="IPR036271">
    <property type="entry name" value="Tet_transcr_reg_TetR-rel_C_sf"/>
</dbReference>
<dbReference type="PRINTS" id="PR00455">
    <property type="entry name" value="HTHTETR"/>
</dbReference>
<dbReference type="PANTHER" id="PTHR30055">
    <property type="entry name" value="HTH-TYPE TRANSCRIPTIONAL REGULATOR RUTR"/>
    <property type="match status" value="1"/>
</dbReference>
<evidence type="ECO:0000256" key="3">
    <source>
        <dbReference type="ARBA" id="ARBA00023163"/>
    </source>
</evidence>
<keyword evidence="2 4" id="KW-0238">DNA-binding</keyword>
<organism evidence="6 7">
    <name type="scientific">Rothia kristinae</name>
    <dbReference type="NCBI Taxonomy" id="37923"/>
    <lineage>
        <taxon>Bacteria</taxon>
        <taxon>Bacillati</taxon>
        <taxon>Actinomycetota</taxon>
        <taxon>Actinomycetes</taxon>
        <taxon>Micrococcales</taxon>
        <taxon>Micrococcaceae</taxon>
        <taxon>Rothia</taxon>
    </lineage>
</organism>
<feature type="domain" description="HTH tetR-type" evidence="5">
    <location>
        <begin position="16"/>
        <end position="75"/>
    </location>
</feature>
<proteinExistence type="predicted"/>
<keyword evidence="1" id="KW-0805">Transcription regulation</keyword>
<name>A0A7T3CHU8_9MICC</name>
<dbReference type="Pfam" id="PF02909">
    <property type="entry name" value="TetR_C_1"/>
    <property type="match status" value="1"/>
</dbReference>